<reference evidence="2 3" key="1">
    <citation type="submission" date="2018-08" db="EMBL/GenBank/DDBJ databases">
        <title>A genome reference for cultivated species of the human gut microbiota.</title>
        <authorList>
            <person name="Zou Y."/>
            <person name="Xue W."/>
            <person name="Luo G."/>
        </authorList>
    </citation>
    <scope>NUCLEOTIDE SEQUENCE [LARGE SCALE GENOMIC DNA]</scope>
    <source>
        <strain evidence="2 3">AF12-8</strain>
    </source>
</reference>
<protein>
    <recommendedName>
        <fullName evidence="4">Lipoprotein</fullName>
    </recommendedName>
</protein>
<dbReference type="Proteomes" id="UP000286581">
    <property type="component" value="Unassembled WGS sequence"/>
</dbReference>
<dbReference type="EMBL" id="QSAE01000012">
    <property type="protein sequence ID" value="RGW40391.1"/>
    <property type="molecule type" value="Genomic_DNA"/>
</dbReference>
<name>A0A413BHY2_9FIRM</name>
<feature type="signal peptide" evidence="1">
    <location>
        <begin position="1"/>
        <end position="22"/>
    </location>
</feature>
<gene>
    <name evidence="2" type="ORF">DWV78_05515</name>
</gene>
<evidence type="ECO:0008006" key="4">
    <source>
        <dbReference type="Google" id="ProtNLM"/>
    </source>
</evidence>
<evidence type="ECO:0000313" key="3">
    <source>
        <dbReference type="Proteomes" id="UP000286581"/>
    </source>
</evidence>
<evidence type="ECO:0000256" key="1">
    <source>
        <dbReference type="SAM" id="SignalP"/>
    </source>
</evidence>
<evidence type="ECO:0000313" key="2">
    <source>
        <dbReference type="EMBL" id="RGW40391.1"/>
    </source>
</evidence>
<dbReference type="AlphaFoldDB" id="A0A413BHY2"/>
<organism evidence="2 3">
    <name type="scientific">Agathobacter rectalis</name>
    <dbReference type="NCBI Taxonomy" id="39491"/>
    <lineage>
        <taxon>Bacteria</taxon>
        <taxon>Bacillati</taxon>
        <taxon>Bacillota</taxon>
        <taxon>Clostridia</taxon>
        <taxon>Lachnospirales</taxon>
        <taxon>Lachnospiraceae</taxon>
        <taxon>Agathobacter</taxon>
    </lineage>
</organism>
<keyword evidence="1" id="KW-0732">Signal</keyword>
<comment type="caution">
    <text evidence="2">The sequence shown here is derived from an EMBL/GenBank/DDBJ whole genome shotgun (WGS) entry which is preliminary data.</text>
</comment>
<feature type="chain" id="PRO_5039026703" description="Lipoprotein" evidence="1">
    <location>
        <begin position="23"/>
        <end position="203"/>
    </location>
</feature>
<accession>A0A413BHY2</accession>
<proteinExistence type="predicted"/>
<sequence>MGKKCKKTNLMVMLLGAGVVLSMTGCSDSKSQAIIEKLDIATDMTHDTDAGNRYLFDYDDQWEINYNKDAQTVRFVESAVEDCICSFAGIDYIGDNVDIVIYDWNDNAYHTNVDYIDEDGDHVSMIKYSIDDDEWSIMADDGVESDWYDASDDFLKYVDAYGLAEILNGDLKQFKSILKDSDLSLDDLKYISFDDVDRYYSDN</sequence>
<dbReference type="PROSITE" id="PS51257">
    <property type="entry name" value="PROKAR_LIPOPROTEIN"/>
    <property type="match status" value="1"/>
</dbReference>